<dbReference type="PANTHER" id="PTHR46481">
    <property type="entry name" value="ZINC FINGER BED DOMAIN-CONTAINING PROTEIN 4"/>
    <property type="match status" value="1"/>
</dbReference>
<name>A0A1J8RI00_9AGAM</name>
<keyword evidence="5" id="KW-0539">Nucleus</keyword>
<dbReference type="InterPro" id="IPR012337">
    <property type="entry name" value="RNaseH-like_sf"/>
</dbReference>
<sequence length="554" mass="62539">MTVPQKPQKRPANPRARRGGQPANAPPAPAPPEHGAARGRPRTHAARVEDAPDEEFDLENISADEEESVPPRARTRVHAPVDPPAINNDPLLDTVKRTSRAKSPPDIKHFFDREGENNICNSCQDSPLSTKPNFTYSKGSGVSTLRQHIYKWHLLEYLIQALENSWPIQVKEVRMFHDQGHSIEEMKIHVEMGGNLASLPRRQNANAASKPEERDSIPEFSIPTFHQFLLSFIVADDQALNLVEGVEFRRLLLLLREGLREQDIPRRTKLRELVHAIGDISFTADMWSDDSRKSFLAMTAHWIAEMKETSRLELKAALIAFHQVKGSHTGKSLARTVRYLLDRADITAKIGHITLDNADNNDTMMLELERLLGEREIEFDAQDRRIRCFPHTINICVGHILKSFSNIDPAALEDALVGAFVDDSDGGGGGGGSGGDSDEYLEAIKNNPIELGRRTVKAIRASGLRREEFAHLIESCNSSGLFKLQGTVVQVPQYQLLHDIRTRWDSVYFMINRLRVMRVAIDYFLSSPDHQNIVQHKMDAMDWFVLRDFEAILE</sequence>
<keyword evidence="8" id="KW-1185">Reference proteome</keyword>
<protein>
    <recommendedName>
        <fullName evidence="9">BED-type domain-containing protein</fullName>
    </recommendedName>
</protein>
<keyword evidence="4" id="KW-0862">Zinc</keyword>
<keyword evidence="2" id="KW-0479">Metal-binding</keyword>
<dbReference type="SUPFAM" id="SSF53098">
    <property type="entry name" value="Ribonuclease H-like"/>
    <property type="match status" value="1"/>
</dbReference>
<evidence type="ECO:0000256" key="1">
    <source>
        <dbReference type="ARBA" id="ARBA00004123"/>
    </source>
</evidence>
<comment type="caution">
    <text evidence="7">The sequence shown here is derived from an EMBL/GenBank/DDBJ whole genome shotgun (WGS) entry which is preliminary data.</text>
</comment>
<evidence type="ECO:0000256" key="5">
    <source>
        <dbReference type="ARBA" id="ARBA00023242"/>
    </source>
</evidence>
<comment type="subcellular location">
    <subcellularLocation>
        <location evidence="1">Nucleus</location>
    </subcellularLocation>
</comment>
<feature type="compositionally biased region" description="Acidic residues" evidence="6">
    <location>
        <begin position="51"/>
        <end position="68"/>
    </location>
</feature>
<evidence type="ECO:0000313" key="8">
    <source>
        <dbReference type="Proteomes" id="UP000183567"/>
    </source>
</evidence>
<dbReference type="AlphaFoldDB" id="A0A1J8RI00"/>
<keyword evidence="3" id="KW-0863">Zinc-finger</keyword>
<evidence type="ECO:0000313" key="7">
    <source>
        <dbReference type="EMBL" id="OJA21450.1"/>
    </source>
</evidence>
<dbReference type="OrthoDB" id="1607513at2759"/>
<accession>A0A1J8RI00</accession>
<dbReference type="Proteomes" id="UP000183567">
    <property type="component" value="Unassembled WGS sequence"/>
</dbReference>
<dbReference type="PANTHER" id="PTHR46481:SF10">
    <property type="entry name" value="ZINC FINGER BED DOMAIN-CONTAINING PROTEIN 39"/>
    <property type="match status" value="1"/>
</dbReference>
<evidence type="ECO:0000256" key="6">
    <source>
        <dbReference type="SAM" id="MobiDB-lite"/>
    </source>
</evidence>
<dbReference type="GO" id="GO:0008270">
    <property type="term" value="F:zinc ion binding"/>
    <property type="evidence" value="ECO:0007669"/>
    <property type="project" value="UniProtKB-KW"/>
</dbReference>
<reference evidence="7 8" key="1">
    <citation type="submission" date="2016-03" db="EMBL/GenBank/DDBJ databases">
        <title>Comparative genomics of the ectomycorrhizal sister species Rhizopogon vinicolor and Rhizopogon vesiculosus (Basidiomycota: Boletales) reveals a divergence of the mating type B locus.</title>
        <authorList>
            <person name="Mujic A.B."/>
            <person name="Kuo A."/>
            <person name="Tritt A."/>
            <person name="Lipzen A."/>
            <person name="Chen C."/>
            <person name="Johnson J."/>
            <person name="Sharma A."/>
            <person name="Barry K."/>
            <person name="Grigoriev I.V."/>
            <person name="Spatafora J.W."/>
        </authorList>
    </citation>
    <scope>NUCLEOTIDE SEQUENCE [LARGE SCALE GENOMIC DNA]</scope>
    <source>
        <strain evidence="7 8">AM-OR11-056</strain>
    </source>
</reference>
<feature type="non-terminal residue" evidence="7">
    <location>
        <position position="554"/>
    </location>
</feature>
<dbReference type="GO" id="GO:0005634">
    <property type="term" value="C:nucleus"/>
    <property type="evidence" value="ECO:0007669"/>
    <property type="project" value="UniProtKB-SubCell"/>
</dbReference>
<feature type="region of interest" description="Disordered" evidence="6">
    <location>
        <begin position="1"/>
        <end position="91"/>
    </location>
</feature>
<evidence type="ECO:0000256" key="2">
    <source>
        <dbReference type="ARBA" id="ARBA00022723"/>
    </source>
</evidence>
<gene>
    <name evidence="7" type="ORF">AZE42_12943</name>
</gene>
<evidence type="ECO:0000256" key="4">
    <source>
        <dbReference type="ARBA" id="ARBA00022833"/>
    </source>
</evidence>
<proteinExistence type="predicted"/>
<organism evidence="7 8">
    <name type="scientific">Rhizopogon vesiculosus</name>
    <dbReference type="NCBI Taxonomy" id="180088"/>
    <lineage>
        <taxon>Eukaryota</taxon>
        <taxon>Fungi</taxon>
        <taxon>Dikarya</taxon>
        <taxon>Basidiomycota</taxon>
        <taxon>Agaricomycotina</taxon>
        <taxon>Agaricomycetes</taxon>
        <taxon>Agaricomycetidae</taxon>
        <taxon>Boletales</taxon>
        <taxon>Suillineae</taxon>
        <taxon>Rhizopogonaceae</taxon>
        <taxon>Rhizopogon</taxon>
    </lineage>
</organism>
<dbReference type="InterPro" id="IPR052035">
    <property type="entry name" value="ZnF_BED_domain_contain"/>
</dbReference>
<evidence type="ECO:0000256" key="3">
    <source>
        <dbReference type="ARBA" id="ARBA00022771"/>
    </source>
</evidence>
<evidence type="ECO:0008006" key="9">
    <source>
        <dbReference type="Google" id="ProtNLM"/>
    </source>
</evidence>
<dbReference type="EMBL" id="LVVM01000130">
    <property type="protein sequence ID" value="OJA21450.1"/>
    <property type="molecule type" value="Genomic_DNA"/>
</dbReference>
<dbReference type="STRING" id="180088.A0A1J8RI00"/>